<comment type="caution">
    <text evidence="3">The sequence shown here is derived from an EMBL/GenBank/DDBJ whole genome shotgun (WGS) entry which is preliminary data.</text>
</comment>
<dbReference type="EMBL" id="JAWIIV010000007">
    <property type="protein sequence ID" value="MEC4719554.1"/>
    <property type="molecule type" value="Genomic_DNA"/>
</dbReference>
<dbReference type="PANTHER" id="PTHR43685:SF2">
    <property type="entry name" value="GLYCOSYLTRANSFERASE 2-LIKE DOMAIN-CONTAINING PROTEIN"/>
    <property type="match status" value="1"/>
</dbReference>
<proteinExistence type="predicted"/>
<protein>
    <submittedName>
        <fullName evidence="3">Glycosyltransferase</fullName>
        <ecNumber evidence="3">2.4.-.-</ecNumber>
    </submittedName>
</protein>
<keyword evidence="1" id="KW-1133">Transmembrane helix</keyword>
<dbReference type="InterPro" id="IPR001173">
    <property type="entry name" value="Glyco_trans_2-like"/>
</dbReference>
<keyword evidence="3" id="KW-0328">Glycosyltransferase</keyword>
<dbReference type="InterPro" id="IPR050834">
    <property type="entry name" value="Glycosyltransf_2"/>
</dbReference>
<dbReference type="PANTHER" id="PTHR43685">
    <property type="entry name" value="GLYCOSYLTRANSFERASE"/>
    <property type="match status" value="1"/>
</dbReference>
<dbReference type="Proteomes" id="UP001352263">
    <property type="component" value="Unassembled WGS sequence"/>
</dbReference>
<keyword evidence="1" id="KW-0812">Transmembrane</keyword>
<dbReference type="Pfam" id="PF00535">
    <property type="entry name" value="Glycos_transf_2"/>
    <property type="match status" value="1"/>
</dbReference>
<gene>
    <name evidence="3" type="ORF">RY831_10360</name>
</gene>
<dbReference type="InterPro" id="IPR029044">
    <property type="entry name" value="Nucleotide-diphossugar_trans"/>
</dbReference>
<dbReference type="RefSeq" id="WP_326506270.1">
    <property type="nucleotide sequence ID" value="NZ_JAWIIV010000007.1"/>
</dbReference>
<feature type="transmembrane region" description="Helical" evidence="1">
    <location>
        <begin position="344"/>
        <end position="363"/>
    </location>
</feature>
<evidence type="ECO:0000256" key="1">
    <source>
        <dbReference type="SAM" id="Phobius"/>
    </source>
</evidence>
<dbReference type="CDD" id="cd00761">
    <property type="entry name" value="Glyco_tranf_GTA_type"/>
    <property type="match status" value="1"/>
</dbReference>
<sequence length="376" mass="41375">MTKIIAFNRNRRIITADNEHDARTSSVKLRRQSGAPVVSVIGTGGRTQAPAVEVAVSIVVPSKGRPQLLNRCLASLVMQQFDTARFEIIVVDDGPSDDTRDVVASWAAQAAENGLQVTYIPSMGPHGPAAARNHGWRAARGAIIAFTDDDTVARPDWLKNGVMAFSAGAHAVCGSVVMPLDGTPTDYEKDAKNLETAEFVTANCFCLKKVLEDLGGFDERFRFAWREDSDLHFRLIDYGANIVREPKAVMMHPIRPAQWGVSLQQVKKVQFDALLYKKHPSLYRRRIRAKPRWDFYLTVGALLTTLSSLAAGAFGTAILSGAVWTFMTGRFCLQRLSKTSKAPGHVLEMLVTSALIPPLAVYWRAVGAFKFRVGFL</sequence>
<organism evidence="3 4">
    <name type="scientific">Noviherbaspirillum album</name>
    <dbReference type="NCBI Taxonomy" id="3080276"/>
    <lineage>
        <taxon>Bacteria</taxon>
        <taxon>Pseudomonadati</taxon>
        <taxon>Pseudomonadota</taxon>
        <taxon>Betaproteobacteria</taxon>
        <taxon>Burkholderiales</taxon>
        <taxon>Oxalobacteraceae</taxon>
        <taxon>Noviherbaspirillum</taxon>
    </lineage>
</organism>
<evidence type="ECO:0000313" key="3">
    <source>
        <dbReference type="EMBL" id="MEC4719554.1"/>
    </source>
</evidence>
<keyword evidence="1" id="KW-0472">Membrane</keyword>
<keyword evidence="3" id="KW-0808">Transferase</keyword>
<feature type="domain" description="Glycosyltransferase 2-like" evidence="2">
    <location>
        <begin position="57"/>
        <end position="189"/>
    </location>
</feature>
<evidence type="ECO:0000313" key="4">
    <source>
        <dbReference type="Proteomes" id="UP001352263"/>
    </source>
</evidence>
<evidence type="ECO:0000259" key="2">
    <source>
        <dbReference type="Pfam" id="PF00535"/>
    </source>
</evidence>
<keyword evidence="4" id="KW-1185">Reference proteome</keyword>
<dbReference type="EC" id="2.4.-.-" evidence="3"/>
<accession>A0ABU6J7D1</accession>
<reference evidence="3 4" key="1">
    <citation type="submission" date="2023-10" db="EMBL/GenBank/DDBJ databases">
        <title>Noviherbaspirillum sp. CPCC 100848 genome assembly.</title>
        <authorList>
            <person name="Li X.Y."/>
            <person name="Fang X.M."/>
        </authorList>
    </citation>
    <scope>NUCLEOTIDE SEQUENCE [LARGE SCALE GENOMIC DNA]</scope>
    <source>
        <strain evidence="3 4">CPCC 100848</strain>
    </source>
</reference>
<dbReference type="Gene3D" id="3.90.550.10">
    <property type="entry name" value="Spore Coat Polysaccharide Biosynthesis Protein SpsA, Chain A"/>
    <property type="match status" value="1"/>
</dbReference>
<feature type="transmembrane region" description="Helical" evidence="1">
    <location>
        <begin position="295"/>
        <end position="324"/>
    </location>
</feature>
<dbReference type="GO" id="GO:0016757">
    <property type="term" value="F:glycosyltransferase activity"/>
    <property type="evidence" value="ECO:0007669"/>
    <property type="project" value="UniProtKB-KW"/>
</dbReference>
<name>A0ABU6J7D1_9BURK</name>
<dbReference type="SUPFAM" id="SSF53448">
    <property type="entry name" value="Nucleotide-diphospho-sugar transferases"/>
    <property type="match status" value="1"/>
</dbReference>